<dbReference type="Pfam" id="PF03597">
    <property type="entry name" value="FixS"/>
    <property type="match status" value="1"/>
</dbReference>
<dbReference type="AlphaFoldDB" id="A0A0M4DJ61"/>
<proteinExistence type="predicted"/>
<gene>
    <name evidence="2" type="ORF">DSOUD_2319</name>
</gene>
<dbReference type="STRING" id="1603606.DSOUD_2319"/>
<dbReference type="PATRIC" id="fig|1603606.3.peg.2509"/>
<dbReference type="KEGG" id="des:DSOUD_2319"/>
<dbReference type="OrthoDB" id="9802763at2"/>
<dbReference type="Proteomes" id="UP000057158">
    <property type="component" value="Chromosome"/>
</dbReference>
<evidence type="ECO:0000313" key="2">
    <source>
        <dbReference type="EMBL" id="ALC17082.1"/>
    </source>
</evidence>
<keyword evidence="1" id="KW-0812">Transmembrane</keyword>
<reference evidence="2 3" key="1">
    <citation type="submission" date="2015-07" db="EMBL/GenBank/DDBJ databases">
        <title>Isolation and Genomic Characterization of a Novel Halophilic Metal-Reducing Deltaproteobacterium from the Deep Subsurface.</title>
        <authorList>
            <person name="Badalamenti J.P."/>
            <person name="Summers Z.M."/>
            <person name="Gralnick J.A."/>
            <person name="Bond D.R."/>
        </authorList>
    </citation>
    <scope>NUCLEOTIDE SEQUENCE [LARGE SCALE GENOMIC DNA]</scope>
    <source>
        <strain evidence="2 3">WTL</strain>
    </source>
</reference>
<keyword evidence="1" id="KW-0472">Membrane</keyword>
<keyword evidence="3" id="KW-1185">Reference proteome</keyword>
<keyword evidence="1" id="KW-1133">Transmembrane helix</keyword>
<evidence type="ECO:0000256" key="1">
    <source>
        <dbReference type="SAM" id="Phobius"/>
    </source>
</evidence>
<organism evidence="2 3">
    <name type="scientific">Desulfuromonas soudanensis</name>
    <dbReference type="NCBI Taxonomy" id="1603606"/>
    <lineage>
        <taxon>Bacteria</taxon>
        <taxon>Pseudomonadati</taxon>
        <taxon>Thermodesulfobacteriota</taxon>
        <taxon>Desulfuromonadia</taxon>
        <taxon>Desulfuromonadales</taxon>
        <taxon>Desulfuromonadaceae</taxon>
        <taxon>Desulfuromonas</taxon>
    </lineage>
</organism>
<evidence type="ECO:0000313" key="3">
    <source>
        <dbReference type="Proteomes" id="UP000057158"/>
    </source>
</evidence>
<sequence length="63" mass="7166">MHSSTLILIILSLFLGTGVWLVFIWAVKKGEFDDIEGAKYRMLEDDLPPTRQGEDVDEKSPFP</sequence>
<accession>A0A0M4DJ61</accession>
<dbReference type="InterPro" id="IPR004714">
    <property type="entry name" value="Cyt_oxidase_maturation_cbb3"/>
</dbReference>
<feature type="transmembrane region" description="Helical" evidence="1">
    <location>
        <begin position="6"/>
        <end position="27"/>
    </location>
</feature>
<dbReference type="NCBIfam" id="TIGR00847">
    <property type="entry name" value="ccoS"/>
    <property type="match status" value="1"/>
</dbReference>
<protein>
    <submittedName>
        <fullName evidence="2">Cbb3-type cytochrome oxidase maturation protein</fullName>
    </submittedName>
</protein>
<name>A0A0M4DJ61_9BACT</name>
<dbReference type="EMBL" id="CP010802">
    <property type="protein sequence ID" value="ALC17082.1"/>
    <property type="molecule type" value="Genomic_DNA"/>
</dbReference>
<dbReference type="RefSeq" id="WP_053551116.1">
    <property type="nucleotide sequence ID" value="NZ_CP010802.1"/>
</dbReference>